<protein>
    <submittedName>
        <fullName evidence="1">Uncharacterized protein</fullName>
    </submittedName>
</protein>
<dbReference type="AlphaFoldDB" id="A0A833CBW7"/>
<proteinExistence type="predicted"/>
<comment type="caution">
    <text evidence="1">The sequence shown here is derived from an EMBL/GenBank/DDBJ whole genome shotgun (WGS) entry which is preliminary data.</text>
</comment>
<dbReference type="RefSeq" id="WP_006556711.1">
    <property type="nucleotide sequence ID" value="NZ_CAUBPY010000011.1"/>
</dbReference>
<accession>A0A833CBW7</accession>
<reference evidence="1 2" key="1">
    <citation type="submission" date="2019-09" db="EMBL/GenBank/DDBJ databases">
        <title>Draft genome sequence of 3 type strains from the CCUG.</title>
        <authorList>
            <person name="Pineiro-Iglesias B."/>
            <person name="Tunovic T."/>
            <person name="Unosson C."/>
            <person name="Inganas E."/>
            <person name="Ohlen M."/>
            <person name="Cardew S."/>
            <person name="Jensie-Markopoulos S."/>
            <person name="Salva-Serra F."/>
            <person name="Jaen-Luchoro D."/>
            <person name="Karlsson R."/>
            <person name="Svensson-Stadler L."/>
            <person name="Chun J."/>
            <person name="Moore E."/>
        </authorList>
    </citation>
    <scope>NUCLEOTIDE SEQUENCE [LARGE SCALE GENOMIC DNA]</scope>
    <source>
        <strain evidence="1 2">CCUG 65427</strain>
    </source>
</reference>
<dbReference type="GeneID" id="83055498"/>
<organism evidence="1 2">
    <name type="scientific">Veillonella seminalis</name>
    <dbReference type="NCBI Taxonomy" id="1502943"/>
    <lineage>
        <taxon>Bacteria</taxon>
        <taxon>Bacillati</taxon>
        <taxon>Bacillota</taxon>
        <taxon>Negativicutes</taxon>
        <taxon>Veillonellales</taxon>
        <taxon>Veillonellaceae</taxon>
        <taxon>Veillonella</taxon>
    </lineage>
</organism>
<evidence type="ECO:0000313" key="2">
    <source>
        <dbReference type="Proteomes" id="UP000434554"/>
    </source>
</evidence>
<dbReference type="Proteomes" id="UP000434554">
    <property type="component" value="Unassembled WGS sequence"/>
</dbReference>
<sequence length="111" mass="12314">MEKHDIVFVLLANAMHKVDGDKSQTWFVANQFIKTFNSGEVAKDYLINTHIASLKNGKVDIGEVSESSAEDKGAFFKMYPIGNESDYAMFITVKGESSKSVIGFTVKEEVI</sequence>
<evidence type="ECO:0000313" key="1">
    <source>
        <dbReference type="EMBL" id="KAB1479257.1"/>
    </source>
</evidence>
<dbReference type="EMBL" id="WBKH01000003">
    <property type="protein sequence ID" value="KAB1479257.1"/>
    <property type="molecule type" value="Genomic_DNA"/>
</dbReference>
<gene>
    <name evidence="1" type="ORF">F8R14_03620</name>
</gene>
<name>A0A833CBW7_9FIRM</name>